<evidence type="ECO:0000313" key="1">
    <source>
        <dbReference type="EMBL" id="KAI3682540.1"/>
    </source>
</evidence>
<accession>A0ACB8YBY7</accession>
<name>A0ACB8YBY7_9ASTR</name>
<gene>
    <name evidence="1" type="ORF">L1987_82589</name>
</gene>
<organism evidence="1 2">
    <name type="scientific">Smallanthus sonchifolius</name>
    <dbReference type="NCBI Taxonomy" id="185202"/>
    <lineage>
        <taxon>Eukaryota</taxon>
        <taxon>Viridiplantae</taxon>
        <taxon>Streptophyta</taxon>
        <taxon>Embryophyta</taxon>
        <taxon>Tracheophyta</taxon>
        <taxon>Spermatophyta</taxon>
        <taxon>Magnoliopsida</taxon>
        <taxon>eudicotyledons</taxon>
        <taxon>Gunneridae</taxon>
        <taxon>Pentapetalae</taxon>
        <taxon>asterids</taxon>
        <taxon>campanulids</taxon>
        <taxon>Asterales</taxon>
        <taxon>Asteraceae</taxon>
        <taxon>Asteroideae</taxon>
        <taxon>Heliantheae alliance</taxon>
        <taxon>Millerieae</taxon>
        <taxon>Smallanthus</taxon>
    </lineage>
</organism>
<sequence length="321" mass="35650">MSLSLQFTPHNMQRESILVFEISKKRFLKEVLAYMICDADSLVLRYLENLLEEKKSLAYVHGLPICNNLLNQVLIFSTEIARVSEIISNQDFNIFGGLQFGSPNLLGPLNIMPNFAAMNLGHWDGSSGWNPLQHQGFGGPQGPPFDHGNIVAASPSTLLTKKLLRLDVPVDTYPDFNFVGRLLGPRGNSLKRMEALTGCRIFIRGKGSMKDTNREERLRGKQRYSHLNEPLHVLIEAESPANEVDAQLRHAKEIILELLKPVDSYKRQQLRELAMLNSLCKEDTSQPSSSASPCSSGAKKCATKACKGTSSTSPIAQRTTL</sequence>
<evidence type="ECO:0000313" key="2">
    <source>
        <dbReference type="Proteomes" id="UP001056120"/>
    </source>
</evidence>
<keyword evidence="2" id="KW-1185">Reference proteome</keyword>
<dbReference type="Proteomes" id="UP001056120">
    <property type="component" value="Linkage Group LG28"/>
</dbReference>
<protein>
    <submittedName>
        <fullName evidence="1">Uncharacterized protein</fullName>
    </submittedName>
</protein>
<reference evidence="1 2" key="2">
    <citation type="journal article" date="2022" name="Mol. Ecol. Resour.">
        <title>The genomes of chicory, endive, great burdock and yacon provide insights into Asteraceae paleo-polyploidization history and plant inulin production.</title>
        <authorList>
            <person name="Fan W."/>
            <person name="Wang S."/>
            <person name="Wang H."/>
            <person name="Wang A."/>
            <person name="Jiang F."/>
            <person name="Liu H."/>
            <person name="Zhao H."/>
            <person name="Xu D."/>
            <person name="Zhang Y."/>
        </authorList>
    </citation>
    <scope>NUCLEOTIDE SEQUENCE [LARGE SCALE GENOMIC DNA]</scope>
    <source>
        <strain evidence="2">cv. Yunnan</strain>
        <tissue evidence="1">Leaves</tissue>
    </source>
</reference>
<proteinExistence type="predicted"/>
<dbReference type="EMBL" id="CM042045">
    <property type="protein sequence ID" value="KAI3682540.1"/>
    <property type="molecule type" value="Genomic_DNA"/>
</dbReference>
<comment type="caution">
    <text evidence="1">The sequence shown here is derived from an EMBL/GenBank/DDBJ whole genome shotgun (WGS) entry which is preliminary data.</text>
</comment>
<reference evidence="2" key="1">
    <citation type="journal article" date="2022" name="Mol. Ecol. Resour.">
        <title>The genomes of chicory, endive, great burdock and yacon provide insights into Asteraceae palaeo-polyploidization history and plant inulin production.</title>
        <authorList>
            <person name="Fan W."/>
            <person name="Wang S."/>
            <person name="Wang H."/>
            <person name="Wang A."/>
            <person name="Jiang F."/>
            <person name="Liu H."/>
            <person name="Zhao H."/>
            <person name="Xu D."/>
            <person name="Zhang Y."/>
        </authorList>
    </citation>
    <scope>NUCLEOTIDE SEQUENCE [LARGE SCALE GENOMIC DNA]</scope>
    <source>
        <strain evidence="2">cv. Yunnan</strain>
    </source>
</reference>